<accession>X1QX50</accession>
<protein>
    <submittedName>
        <fullName evidence="1">Uncharacterized protein</fullName>
    </submittedName>
</protein>
<comment type="caution">
    <text evidence="1">The sequence shown here is derived from an EMBL/GenBank/DDBJ whole genome shotgun (WGS) entry which is preliminary data.</text>
</comment>
<evidence type="ECO:0000313" key="1">
    <source>
        <dbReference type="EMBL" id="GAI72853.1"/>
    </source>
</evidence>
<reference evidence="1" key="1">
    <citation type="journal article" date="2014" name="Front. Microbiol.">
        <title>High frequency of phylogenetically diverse reductive dehalogenase-homologous genes in deep subseafloor sedimentary metagenomes.</title>
        <authorList>
            <person name="Kawai M."/>
            <person name="Futagami T."/>
            <person name="Toyoda A."/>
            <person name="Takaki Y."/>
            <person name="Nishi S."/>
            <person name="Hori S."/>
            <person name="Arai W."/>
            <person name="Tsubouchi T."/>
            <person name="Morono Y."/>
            <person name="Uchiyama I."/>
            <person name="Ito T."/>
            <person name="Fujiyama A."/>
            <person name="Inagaki F."/>
            <person name="Takami H."/>
        </authorList>
    </citation>
    <scope>NUCLEOTIDE SEQUENCE</scope>
    <source>
        <strain evidence="1">Expedition CK06-06</strain>
    </source>
</reference>
<name>X1QX50_9ZZZZ</name>
<organism evidence="1">
    <name type="scientific">marine sediment metagenome</name>
    <dbReference type="NCBI Taxonomy" id="412755"/>
    <lineage>
        <taxon>unclassified sequences</taxon>
        <taxon>metagenomes</taxon>
        <taxon>ecological metagenomes</taxon>
    </lineage>
</organism>
<sequence>VDLLQKLVYDSAKRVEQSLPVLRGETAMKRVQMHPYTKRCTFT</sequence>
<dbReference type="AlphaFoldDB" id="X1QX50"/>
<dbReference type="EMBL" id="BARW01013883">
    <property type="protein sequence ID" value="GAI72853.1"/>
    <property type="molecule type" value="Genomic_DNA"/>
</dbReference>
<gene>
    <name evidence="1" type="ORF">S12H4_25088</name>
</gene>
<feature type="non-terminal residue" evidence="1">
    <location>
        <position position="1"/>
    </location>
</feature>
<proteinExistence type="predicted"/>